<evidence type="ECO:0000256" key="2">
    <source>
        <dbReference type="ARBA" id="ARBA00023002"/>
    </source>
</evidence>
<keyword evidence="4" id="KW-1185">Reference proteome</keyword>
<gene>
    <name evidence="3" type="ORF">PAC_06155</name>
</gene>
<dbReference type="PANTHER" id="PTHR24320:SF152">
    <property type="entry name" value="SHORT-CHAIN DEHYDROGENASE_REDUCTASE FAMILY PROTEIN"/>
    <property type="match status" value="1"/>
</dbReference>
<comment type="similarity">
    <text evidence="1">Belongs to the short-chain dehydrogenases/reductases (SDR) family.</text>
</comment>
<dbReference type="Proteomes" id="UP000184330">
    <property type="component" value="Unassembled WGS sequence"/>
</dbReference>
<dbReference type="EMBL" id="FJOG01000007">
    <property type="protein sequence ID" value="CZR56267.1"/>
    <property type="molecule type" value="Genomic_DNA"/>
</dbReference>
<evidence type="ECO:0000313" key="3">
    <source>
        <dbReference type="EMBL" id="CZR56267.1"/>
    </source>
</evidence>
<keyword evidence="2" id="KW-0560">Oxidoreductase</keyword>
<dbReference type="Pfam" id="PF00106">
    <property type="entry name" value="adh_short"/>
    <property type="match status" value="1"/>
</dbReference>
<name>A0A1L7WU07_9HELO</name>
<dbReference type="Gene3D" id="3.40.50.720">
    <property type="entry name" value="NAD(P)-binding Rossmann-like Domain"/>
    <property type="match status" value="1"/>
</dbReference>
<sequence length="349" mass="38793">MVNLKGSVLITGANGGLGSAFVANFSKSEYGKEYRGLFTVRNPATAKDLTTVLEKAPANLKSEVIALDLSSIESIRGVAADINVRIANGTLEPIRALVLNAAFQDANSEALKPKTFTKDGFEMNFGVNYLANFLFILMILQSMDKENGRIVIVQSWTHDTDHPRNNSIAIFSDEEYKMVFTDTETLAKGVTYTDSGYKAGMRRYGASKTLMMMFHYELQRRLDADPALSNISVVSMDPAAMGGTGITRTSPFLIRFLLRNLIPLIQEIAVWFNPNGFMRPPWKSAADLMLASFDEKKLGQHPKAVYLDGSENATPSVEARDEMKQKKLWDESLKLARIRDGDTVLKNWQ</sequence>
<accession>A0A1L7WU07</accession>
<reference evidence="3 4" key="1">
    <citation type="submission" date="2016-03" db="EMBL/GenBank/DDBJ databases">
        <authorList>
            <person name="Ploux O."/>
        </authorList>
    </citation>
    <scope>NUCLEOTIDE SEQUENCE [LARGE SCALE GENOMIC DNA]</scope>
    <source>
        <strain evidence="3 4">UAMH 11012</strain>
    </source>
</reference>
<dbReference type="OrthoDB" id="191139at2759"/>
<protein>
    <submittedName>
        <fullName evidence="3">Related to dehydrogenase/reductase</fullName>
    </submittedName>
</protein>
<evidence type="ECO:0000313" key="4">
    <source>
        <dbReference type="Proteomes" id="UP000184330"/>
    </source>
</evidence>
<dbReference type="AlphaFoldDB" id="A0A1L7WU07"/>
<dbReference type="GO" id="GO:0016491">
    <property type="term" value="F:oxidoreductase activity"/>
    <property type="evidence" value="ECO:0007669"/>
    <property type="project" value="UniProtKB-KW"/>
</dbReference>
<dbReference type="InterPro" id="IPR002347">
    <property type="entry name" value="SDR_fam"/>
</dbReference>
<evidence type="ECO:0000256" key="1">
    <source>
        <dbReference type="ARBA" id="ARBA00006484"/>
    </source>
</evidence>
<organism evidence="3 4">
    <name type="scientific">Phialocephala subalpina</name>
    <dbReference type="NCBI Taxonomy" id="576137"/>
    <lineage>
        <taxon>Eukaryota</taxon>
        <taxon>Fungi</taxon>
        <taxon>Dikarya</taxon>
        <taxon>Ascomycota</taxon>
        <taxon>Pezizomycotina</taxon>
        <taxon>Leotiomycetes</taxon>
        <taxon>Helotiales</taxon>
        <taxon>Mollisiaceae</taxon>
        <taxon>Phialocephala</taxon>
        <taxon>Phialocephala fortinii species complex</taxon>
    </lineage>
</organism>
<proteinExistence type="inferred from homology"/>
<dbReference type="STRING" id="576137.A0A1L7WU07"/>
<dbReference type="InterPro" id="IPR036291">
    <property type="entry name" value="NAD(P)-bd_dom_sf"/>
</dbReference>
<dbReference type="PANTHER" id="PTHR24320">
    <property type="entry name" value="RETINOL DEHYDROGENASE"/>
    <property type="match status" value="1"/>
</dbReference>
<dbReference type="SUPFAM" id="SSF51735">
    <property type="entry name" value="NAD(P)-binding Rossmann-fold domains"/>
    <property type="match status" value="1"/>
</dbReference>